<name>A0A8W8J616_MAGGI</name>
<dbReference type="PANTHER" id="PTHR20872:SF1">
    <property type="entry name" value="F-BOX DOMAIN-CONTAINING PROTEIN"/>
    <property type="match status" value="1"/>
</dbReference>
<dbReference type="EnsemblMetazoa" id="G16888.4">
    <property type="protein sequence ID" value="G16888.4:cds"/>
    <property type="gene ID" value="G16888"/>
</dbReference>
<dbReference type="EnsemblMetazoa" id="G16888.2">
    <property type="protein sequence ID" value="G16888.2:cds"/>
    <property type="gene ID" value="G16888"/>
</dbReference>
<protein>
    <recommendedName>
        <fullName evidence="3">F-box domain-containing protein</fullName>
    </recommendedName>
</protein>
<evidence type="ECO:0000313" key="2">
    <source>
        <dbReference type="Proteomes" id="UP000005408"/>
    </source>
</evidence>
<organism evidence="1 2">
    <name type="scientific">Magallana gigas</name>
    <name type="common">Pacific oyster</name>
    <name type="synonym">Crassostrea gigas</name>
    <dbReference type="NCBI Taxonomy" id="29159"/>
    <lineage>
        <taxon>Eukaryota</taxon>
        <taxon>Metazoa</taxon>
        <taxon>Spiralia</taxon>
        <taxon>Lophotrochozoa</taxon>
        <taxon>Mollusca</taxon>
        <taxon>Bivalvia</taxon>
        <taxon>Autobranchia</taxon>
        <taxon>Pteriomorphia</taxon>
        <taxon>Ostreida</taxon>
        <taxon>Ostreoidea</taxon>
        <taxon>Ostreidae</taxon>
        <taxon>Magallana</taxon>
    </lineage>
</organism>
<dbReference type="EnsemblMetazoa" id="G16888.1">
    <property type="protein sequence ID" value="G16888.1:cds"/>
    <property type="gene ID" value="G16888"/>
</dbReference>
<evidence type="ECO:0008006" key="3">
    <source>
        <dbReference type="Google" id="ProtNLM"/>
    </source>
</evidence>
<evidence type="ECO:0000313" key="1">
    <source>
        <dbReference type="EnsemblMetazoa" id="G16888.3:cds"/>
    </source>
</evidence>
<dbReference type="EnsemblMetazoa" id="G16888.3">
    <property type="protein sequence ID" value="G16888.3:cds"/>
    <property type="gene ID" value="G16888"/>
</dbReference>
<dbReference type="Gene3D" id="3.80.10.10">
    <property type="entry name" value="Ribonuclease Inhibitor"/>
    <property type="match status" value="1"/>
</dbReference>
<proteinExistence type="predicted"/>
<dbReference type="PANTHER" id="PTHR20872">
    <property type="match status" value="1"/>
</dbReference>
<dbReference type="EnsemblMetazoa" id="G16888.7">
    <property type="protein sequence ID" value="G16888.7:cds"/>
    <property type="gene ID" value="G16888"/>
</dbReference>
<dbReference type="InterPro" id="IPR032675">
    <property type="entry name" value="LRR_dom_sf"/>
</dbReference>
<dbReference type="AlphaFoldDB" id="A0A8W8J616"/>
<dbReference type="EnsemblMetazoa" id="G16888.6">
    <property type="protein sequence ID" value="G16888.6:cds"/>
    <property type="gene ID" value="G16888"/>
</dbReference>
<keyword evidence="2" id="KW-1185">Reference proteome</keyword>
<accession>A0A8W8J616</accession>
<dbReference type="EnsemblMetazoa" id="G16888.5">
    <property type="protein sequence ID" value="G16888.5:cds"/>
    <property type="gene ID" value="G16888"/>
</dbReference>
<dbReference type="SUPFAM" id="SSF81383">
    <property type="entry name" value="F-box domain"/>
    <property type="match status" value="1"/>
</dbReference>
<dbReference type="Gene3D" id="1.20.1280.50">
    <property type="match status" value="1"/>
</dbReference>
<dbReference type="InterPro" id="IPR036047">
    <property type="entry name" value="F-box-like_dom_sf"/>
</dbReference>
<sequence length="447" mass="51651">MALWEKTPDVILGRIFSCLSLVDKVSVFQTCSTWRQALERADAWPLFKYSEGLIWEEIFEMGIPSSLEDLQQCENIHQNVLECVDKFGRYMKNIIIAIRSSSSFEVYMKLVQNCTNAKNFTLISMCADFSEMELLKCSLHEFLQRNNTIRKLNIENIDDSGMKNAPLPFGLKHSSHLQSLWIVNSFRSSCLSNLMYLVNLSELALTPHQLNFSLLKHLASHSLKELHIVANAQTKGFYNEAISDAQWGEIRKHGPKLRVHCFLARAHEWTEKEVFLKPSMPLTSLIYRKNVWIKYLESVCTLMSYHRDTLTTFVDFSLTNQPYNYPTPLAYGDRVDGHMIGLARQCPLIQTLTIKEALSSAAILLMVYYNRNLTDLLVRCDMVLYVNDLPNDIETDLVAKHFVEDNYERDNFENAVSSLLGSEWHVLDISEFYEIIDLKYSKYSQCL</sequence>
<dbReference type="OMA" id="LAKSHEW"/>
<reference evidence="1" key="1">
    <citation type="submission" date="2022-08" db="UniProtKB">
        <authorList>
            <consortium name="EnsemblMetazoa"/>
        </authorList>
    </citation>
    <scope>IDENTIFICATION</scope>
    <source>
        <strain evidence="1">05x7-T-G4-1.051#20</strain>
    </source>
</reference>
<dbReference type="OrthoDB" id="9974792at2759"/>
<dbReference type="Proteomes" id="UP000005408">
    <property type="component" value="Unassembled WGS sequence"/>
</dbReference>